<proteinExistence type="predicted"/>
<comment type="caution">
    <text evidence="1">The sequence shown here is derived from an EMBL/GenBank/DDBJ whole genome shotgun (WGS) entry which is preliminary data.</text>
</comment>
<organism evidence="1 2">
    <name type="scientific">Adineta ricciae</name>
    <name type="common">Rotifer</name>
    <dbReference type="NCBI Taxonomy" id="249248"/>
    <lineage>
        <taxon>Eukaryota</taxon>
        <taxon>Metazoa</taxon>
        <taxon>Spiralia</taxon>
        <taxon>Gnathifera</taxon>
        <taxon>Rotifera</taxon>
        <taxon>Eurotatoria</taxon>
        <taxon>Bdelloidea</taxon>
        <taxon>Adinetida</taxon>
        <taxon>Adinetidae</taxon>
        <taxon>Adineta</taxon>
    </lineage>
</organism>
<dbReference type="EMBL" id="CAJNOR010019259">
    <property type="protein sequence ID" value="CAF1689433.1"/>
    <property type="molecule type" value="Genomic_DNA"/>
</dbReference>
<keyword evidence="2" id="KW-1185">Reference proteome</keyword>
<evidence type="ECO:0000313" key="2">
    <source>
        <dbReference type="Proteomes" id="UP000663828"/>
    </source>
</evidence>
<sequence>MEEKKKEETIVKNLRSRTIVYPTTKPLQYSTSNAPAKILHRRHTASSVYPSKDHLVPQALFPEKKVKKLYLNKQGKDLIRLEFHKLIQEKVYPTSEKLLKRLTEQYVDFPIRSTSTLCKTLRHLGFTYQRTSKIKIALDSQAFVAARAKYFQTLEEL</sequence>
<gene>
    <name evidence="1" type="ORF">XAT740_LOCUS63301</name>
</gene>
<reference evidence="1" key="1">
    <citation type="submission" date="2021-02" db="EMBL/GenBank/DDBJ databases">
        <authorList>
            <person name="Nowell W R."/>
        </authorList>
    </citation>
    <scope>NUCLEOTIDE SEQUENCE</scope>
</reference>
<accession>A0A816HSI8</accession>
<protein>
    <recommendedName>
        <fullName evidence="3">Winged helix-turn helix domain-containing protein</fullName>
    </recommendedName>
</protein>
<feature type="non-terminal residue" evidence="1">
    <location>
        <position position="1"/>
    </location>
</feature>
<dbReference type="Proteomes" id="UP000663828">
    <property type="component" value="Unassembled WGS sequence"/>
</dbReference>
<name>A0A816HSI8_ADIRI</name>
<evidence type="ECO:0008006" key="3">
    <source>
        <dbReference type="Google" id="ProtNLM"/>
    </source>
</evidence>
<evidence type="ECO:0000313" key="1">
    <source>
        <dbReference type="EMBL" id="CAF1689433.1"/>
    </source>
</evidence>
<dbReference type="AlphaFoldDB" id="A0A816HSI8"/>